<dbReference type="EMBL" id="UYRT01079093">
    <property type="protein sequence ID" value="VDN19967.1"/>
    <property type="molecule type" value="Genomic_DNA"/>
</dbReference>
<dbReference type="InterPro" id="IPR002376">
    <property type="entry name" value="Formyl_transf_N"/>
</dbReference>
<evidence type="ECO:0000313" key="4">
    <source>
        <dbReference type="WBParaSite" id="GPUH_0001217701-mRNA-1"/>
    </source>
</evidence>
<dbReference type="InterPro" id="IPR036477">
    <property type="entry name" value="Formyl_transf_N_sf"/>
</dbReference>
<dbReference type="Pfam" id="PF00551">
    <property type="entry name" value="Formyl_trans_N"/>
    <property type="match status" value="1"/>
</dbReference>
<dbReference type="SUPFAM" id="SSF53328">
    <property type="entry name" value="Formyltransferase"/>
    <property type="match status" value="1"/>
</dbReference>
<reference evidence="4" key="1">
    <citation type="submission" date="2016-06" db="UniProtKB">
        <authorList>
            <consortium name="WormBaseParasite"/>
        </authorList>
    </citation>
    <scope>IDENTIFICATION</scope>
</reference>
<dbReference type="Gene3D" id="3.40.50.170">
    <property type="entry name" value="Formyl transferase, N-terminal domain"/>
    <property type="match status" value="1"/>
</dbReference>
<feature type="domain" description="Formyl transferase N-terminal" evidence="1">
    <location>
        <begin position="46"/>
        <end position="120"/>
    </location>
</feature>
<evidence type="ECO:0000313" key="3">
    <source>
        <dbReference type="Proteomes" id="UP000271098"/>
    </source>
</evidence>
<gene>
    <name evidence="2" type="ORF">GPUH_LOCUS12163</name>
</gene>
<organism evidence="4">
    <name type="scientific">Gongylonema pulchrum</name>
    <dbReference type="NCBI Taxonomy" id="637853"/>
    <lineage>
        <taxon>Eukaryota</taxon>
        <taxon>Metazoa</taxon>
        <taxon>Ecdysozoa</taxon>
        <taxon>Nematoda</taxon>
        <taxon>Chromadorea</taxon>
        <taxon>Rhabditida</taxon>
        <taxon>Spirurina</taxon>
        <taxon>Spiruromorpha</taxon>
        <taxon>Spiruroidea</taxon>
        <taxon>Gongylonematidae</taxon>
        <taxon>Gongylonema</taxon>
    </lineage>
</organism>
<evidence type="ECO:0000313" key="2">
    <source>
        <dbReference type="EMBL" id="VDN19967.1"/>
    </source>
</evidence>
<proteinExistence type="predicted"/>
<accession>A0A183DTX2</accession>
<dbReference type="Proteomes" id="UP000271098">
    <property type="component" value="Unassembled WGS sequence"/>
</dbReference>
<dbReference type="WBParaSite" id="GPUH_0001217701-mRNA-1">
    <property type="protein sequence ID" value="GPUH_0001217701-mRNA-1"/>
    <property type="gene ID" value="GPUH_0001217701"/>
</dbReference>
<name>A0A183DTX2_9BILA</name>
<evidence type="ECO:0000259" key="1">
    <source>
        <dbReference type="Pfam" id="PF00551"/>
    </source>
</evidence>
<keyword evidence="3" id="KW-1185">Reference proteome</keyword>
<sequence>MNQGIQFDFKHTYRWKGQTTFAKISRSNSFYFGFEVRRCNIVLALEAKKLGVQVLKRPSWRKKLADGSFEILADVLDEYRRYNAELNVLAYCSQFIPLEVTDAPRYKSIVYHPSLLPAHRCLLILLVFLHLR</sequence>
<reference evidence="2 3" key="2">
    <citation type="submission" date="2018-11" db="EMBL/GenBank/DDBJ databases">
        <authorList>
            <consortium name="Pathogen Informatics"/>
        </authorList>
    </citation>
    <scope>NUCLEOTIDE SEQUENCE [LARGE SCALE GENOMIC DNA]</scope>
</reference>
<protein>
    <submittedName>
        <fullName evidence="4">Formyl_trans_N domain-containing protein</fullName>
    </submittedName>
</protein>
<dbReference type="OrthoDB" id="310895at2759"/>
<dbReference type="AlphaFoldDB" id="A0A183DTX2"/>